<dbReference type="Pfam" id="PF01551">
    <property type="entry name" value="Peptidase_M23"/>
    <property type="match status" value="1"/>
</dbReference>
<dbReference type="PANTHER" id="PTHR21666:SF289">
    <property type="entry name" value="L-ALA--D-GLU ENDOPEPTIDASE"/>
    <property type="match status" value="1"/>
</dbReference>
<dbReference type="SUPFAM" id="SSF51261">
    <property type="entry name" value="Duplicated hybrid motif"/>
    <property type="match status" value="1"/>
</dbReference>
<feature type="compositionally biased region" description="Low complexity" evidence="2">
    <location>
        <begin position="392"/>
        <end position="443"/>
    </location>
</feature>
<name>A0ABT1LR94_9MICC</name>
<feature type="region of interest" description="Disordered" evidence="2">
    <location>
        <begin position="278"/>
        <end position="450"/>
    </location>
</feature>
<evidence type="ECO:0000313" key="5">
    <source>
        <dbReference type="EMBL" id="MCP9000985.1"/>
    </source>
</evidence>
<dbReference type="RefSeq" id="WP_254751386.1">
    <property type="nucleotide sequence ID" value="NZ_JANCLV010000010.1"/>
</dbReference>
<accession>A0ABT1LR94</accession>
<dbReference type="InterPro" id="IPR016047">
    <property type="entry name" value="M23ase_b-sheet_dom"/>
</dbReference>
<dbReference type="EMBL" id="JANCLV010000010">
    <property type="protein sequence ID" value="MCP9000985.1"/>
    <property type="molecule type" value="Genomic_DNA"/>
</dbReference>
<dbReference type="Gene3D" id="2.70.70.10">
    <property type="entry name" value="Glucose Permease (Domain IIA)"/>
    <property type="match status" value="1"/>
</dbReference>
<keyword evidence="3" id="KW-0812">Transmembrane</keyword>
<dbReference type="CDD" id="cd12797">
    <property type="entry name" value="M23_peptidase"/>
    <property type="match status" value="1"/>
</dbReference>
<dbReference type="PANTHER" id="PTHR21666">
    <property type="entry name" value="PEPTIDASE-RELATED"/>
    <property type="match status" value="1"/>
</dbReference>
<feature type="transmembrane region" description="Helical" evidence="3">
    <location>
        <begin position="20"/>
        <end position="39"/>
    </location>
</feature>
<reference evidence="5 6" key="1">
    <citation type="submission" date="2022-06" db="EMBL/GenBank/DDBJ databases">
        <title>Pseudarthrobacter sp. strain RMG13 Genome sequencing and assembly.</title>
        <authorList>
            <person name="Kim I."/>
        </authorList>
    </citation>
    <scope>NUCLEOTIDE SEQUENCE [LARGE SCALE GENOMIC DNA]</scope>
    <source>
        <strain evidence="5 6">RMG13</strain>
    </source>
</reference>
<evidence type="ECO:0000259" key="4">
    <source>
        <dbReference type="Pfam" id="PF01551"/>
    </source>
</evidence>
<evidence type="ECO:0000313" key="6">
    <source>
        <dbReference type="Proteomes" id="UP001524318"/>
    </source>
</evidence>
<keyword evidence="3" id="KW-1133">Transmembrane helix</keyword>
<feature type="domain" description="M23ase beta-sheet core" evidence="4">
    <location>
        <begin position="136"/>
        <end position="231"/>
    </location>
</feature>
<evidence type="ECO:0000256" key="3">
    <source>
        <dbReference type="SAM" id="Phobius"/>
    </source>
</evidence>
<dbReference type="InterPro" id="IPR011055">
    <property type="entry name" value="Dup_hybrid_motif"/>
</dbReference>
<protein>
    <submittedName>
        <fullName evidence="5">Peptidoglycan DD-metalloendopeptidase family protein</fullName>
    </submittedName>
</protein>
<comment type="caution">
    <text evidence="5">The sequence shown here is derived from an EMBL/GenBank/DDBJ whole genome shotgun (WGS) entry which is preliminary data.</text>
</comment>
<feature type="compositionally biased region" description="Acidic residues" evidence="2">
    <location>
        <begin position="299"/>
        <end position="309"/>
    </location>
</feature>
<sequence>MGNHWGSGREKEPAGGCAMAVRVLAAGAVVATSLFAVGFPGSSPVELRPAASPAGAGHVGLPGLAGPFLTDSRALVPFNRTLVRTIAKGGSAPLIVAATGLTRPPEGFLMAPLEFLTSSSPFGYRVSPITGAGGDFHLGQDFAAGCGTRVYAADAGVVRAAGWHPWGGGNRVELDHGNGLITTYNHLEAVAVRTGDSVQVGQVIARVGTTGWSTGCHLHFETILNGKHTSPLNWTLLRIRQLDELEDIAMVSYEAKPGDVGAQRWAIPVAEDNSHTVLGGEEELSEPPPVEGSVTTSETPDEAPTEEPSSDATSTGSASPDPTATEPATETATSTASPSPTPSTPRATRTPTGTSSATPTTTTMSPTPAGTSPAPTTSASPSPTPTVSWSWPLRPTSRLTPTPAPTVEPTATTSSESSAETAAPSPSSSTTATTTATPTDTATWSESAGP</sequence>
<keyword evidence="1" id="KW-0732">Signal</keyword>
<proteinExistence type="predicted"/>
<dbReference type="Proteomes" id="UP001524318">
    <property type="component" value="Unassembled WGS sequence"/>
</dbReference>
<evidence type="ECO:0000256" key="1">
    <source>
        <dbReference type="ARBA" id="ARBA00022729"/>
    </source>
</evidence>
<keyword evidence="3" id="KW-0472">Membrane</keyword>
<organism evidence="5 6">
    <name type="scientific">Pseudarthrobacter humi</name>
    <dbReference type="NCBI Taxonomy" id="2952523"/>
    <lineage>
        <taxon>Bacteria</taxon>
        <taxon>Bacillati</taxon>
        <taxon>Actinomycetota</taxon>
        <taxon>Actinomycetes</taxon>
        <taxon>Micrococcales</taxon>
        <taxon>Micrococcaceae</taxon>
        <taxon>Pseudarthrobacter</taxon>
    </lineage>
</organism>
<keyword evidence="6" id="KW-1185">Reference proteome</keyword>
<feature type="compositionally biased region" description="Low complexity" evidence="2">
    <location>
        <begin position="317"/>
        <end position="381"/>
    </location>
</feature>
<gene>
    <name evidence="5" type="ORF">NFC73_14820</name>
</gene>
<evidence type="ECO:0000256" key="2">
    <source>
        <dbReference type="SAM" id="MobiDB-lite"/>
    </source>
</evidence>
<dbReference type="InterPro" id="IPR050570">
    <property type="entry name" value="Cell_wall_metabolism_enzyme"/>
</dbReference>